<dbReference type="eggNOG" id="COG4219">
    <property type="taxonomic scope" value="Bacteria"/>
</dbReference>
<keyword evidence="2" id="KW-0812">Transmembrane</keyword>
<dbReference type="InterPro" id="IPR008756">
    <property type="entry name" value="Peptidase_M56"/>
</dbReference>
<dbReference type="PANTHER" id="PTHR34978:SF3">
    <property type="entry name" value="SLR0241 PROTEIN"/>
    <property type="match status" value="1"/>
</dbReference>
<organism evidence="4 5">
    <name type="scientific">Haliscomenobacter hydrossis (strain ATCC 27775 / DSM 1100 / LMG 10767 / O)</name>
    <dbReference type="NCBI Taxonomy" id="760192"/>
    <lineage>
        <taxon>Bacteria</taxon>
        <taxon>Pseudomonadati</taxon>
        <taxon>Bacteroidota</taxon>
        <taxon>Saprospiria</taxon>
        <taxon>Saprospirales</taxon>
        <taxon>Haliscomenobacteraceae</taxon>
        <taxon>Haliscomenobacter</taxon>
    </lineage>
</organism>
<dbReference type="Proteomes" id="UP000008461">
    <property type="component" value="Chromosome"/>
</dbReference>
<feature type="transmembrane region" description="Helical" evidence="2">
    <location>
        <begin position="54"/>
        <end position="76"/>
    </location>
</feature>
<feature type="transmembrane region" description="Helical" evidence="2">
    <location>
        <begin position="20"/>
        <end position="42"/>
    </location>
</feature>
<feature type="transmembrane region" description="Helical" evidence="2">
    <location>
        <begin position="120"/>
        <end position="141"/>
    </location>
</feature>
<dbReference type="eggNOG" id="COG3064">
    <property type="taxonomic scope" value="Bacteria"/>
</dbReference>
<dbReference type="Gene3D" id="3.30.2010.10">
    <property type="entry name" value="Metalloproteases ('zincins'), catalytic domain"/>
    <property type="match status" value="1"/>
</dbReference>
<dbReference type="STRING" id="760192.Halhy_0854"/>
<evidence type="ECO:0000259" key="3">
    <source>
        <dbReference type="Pfam" id="PF05569"/>
    </source>
</evidence>
<dbReference type="CDD" id="cd07341">
    <property type="entry name" value="M56_BlaR1_MecR1_like"/>
    <property type="match status" value="1"/>
</dbReference>
<feature type="transmembrane region" description="Helical" evidence="2">
    <location>
        <begin position="237"/>
        <end position="259"/>
    </location>
</feature>
<keyword evidence="5" id="KW-1185">Reference proteome</keyword>
<dbReference type="KEGG" id="hhy:Halhy_0854"/>
<evidence type="ECO:0000256" key="2">
    <source>
        <dbReference type="SAM" id="Phobius"/>
    </source>
</evidence>
<reference evidence="4 5" key="1">
    <citation type="journal article" date="2011" name="Stand. Genomic Sci.">
        <title>Complete genome sequence of Haliscomenobacter hydrossis type strain (O).</title>
        <authorList>
            <consortium name="US DOE Joint Genome Institute (JGI-PGF)"/>
            <person name="Daligault H."/>
            <person name="Lapidus A."/>
            <person name="Zeytun A."/>
            <person name="Nolan M."/>
            <person name="Lucas S."/>
            <person name="Del Rio T.G."/>
            <person name="Tice H."/>
            <person name="Cheng J.F."/>
            <person name="Tapia R."/>
            <person name="Han C."/>
            <person name="Goodwin L."/>
            <person name="Pitluck S."/>
            <person name="Liolios K."/>
            <person name="Pagani I."/>
            <person name="Ivanova N."/>
            <person name="Huntemann M."/>
            <person name="Mavromatis K."/>
            <person name="Mikhailova N."/>
            <person name="Pati A."/>
            <person name="Chen A."/>
            <person name="Palaniappan K."/>
            <person name="Land M."/>
            <person name="Hauser L."/>
            <person name="Brambilla E.M."/>
            <person name="Rohde M."/>
            <person name="Verbarg S."/>
            <person name="Goker M."/>
            <person name="Bristow J."/>
            <person name="Eisen J.A."/>
            <person name="Markowitz V."/>
            <person name="Hugenholtz P."/>
            <person name="Kyrpides N.C."/>
            <person name="Klenk H.P."/>
            <person name="Woyke T."/>
        </authorList>
    </citation>
    <scope>NUCLEOTIDE SEQUENCE [LARGE SCALE GENOMIC DNA]</scope>
    <source>
        <strain evidence="5">ATCC 27775 / DSM 1100 / LMG 10767 / O</strain>
    </source>
</reference>
<dbReference type="PANTHER" id="PTHR34978">
    <property type="entry name" value="POSSIBLE SENSOR-TRANSDUCER PROTEIN BLAR"/>
    <property type="match status" value="1"/>
</dbReference>
<gene>
    <name evidence="4" type="ordered locus">Halhy_0854</name>
</gene>
<dbReference type="HOGENOM" id="CLU_429470_0_0_10"/>
<evidence type="ECO:0000313" key="5">
    <source>
        <dbReference type="Proteomes" id="UP000008461"/>
    </source>
</evidence>
<name>F4L538_HALH1</name>
<reference key="2">
    <citation type="submission" date="2011-04" db="EMBL/GenBank/DDBJ databases">
        <title>Complete sequence of chromosome of Haliscomenobacter hydrossis DSM 1100.</title>
        <authorList>
            <consortium name="US DOE Joint Genome Institute (JGI-PGF)"/>
            <person name="Lucas S."/>
            <person name="Han J."/>
            <person name="Lapidus A."/>
            <person name="Bruce D."/>
            <person name="Goodwin L."/>
            <person name="Pitluck S."/>
            <person name="Peters L."/>
            <person name="Kyrpides N."/>
            <person name="Mavromatis K."/>
            <person name="Ivanova N."/>
            <person name="Ovchinnikova G."/>
            <person name="Pagani I."/>
            <person name="Daligault H."/>
            <person name="Detter J.C."/>
            <person name="Han C."/>
            <person name="Land M."/>
            <person name="Hauser L."/>
            <person name="Markowitz V."/>
            <person name="Cheng J.-F."/>
            <person name="Hugenholtz P."/>
            <person name="Woyke T."/>
            <person name="Wu D."/>
            <person name="Verbarg S."/>
            <person name="Frueling A."/>
            <person name="Brambilla E."/>
            <person name="Klenk H.-P."/>
            <person name="Eisen J.A."/>
        </authorList>
    </citation>
    <scope>NUCLEOTIDE SEQUENCE</scope>
    <source>
        <strain>DSM 1100</strain>
    </source>
</reference>
<evidence type="ECO:0000313" key="4">
    <source>
        <dbReference type="EMBL" id="AEE48759.1"/>
    </source>
</evidence>
<dbReference type="RefSeq" id="WP_013763319.1">
    <property type="nucleotide sequence ID" value="NC_015510.1"/>
</dbReference>
<proteinExistence type="predicted"/>
<dbReference type="EMBL" id="CP002691">
    <property type="protein sequence ID" value="AEE48759.1"/>
    <property type="molecule type" value="Genomic_DNA"/>
</dbReference>
<dbReference type="Pfam" id="PF05569">
    <property type="entry name" value="Peptidase_M56"/>
    <property type="match status" value="1"/>
</dbReference>
<sequence>MQFIFATSFVSERAIYALSWTLLHSFWQGIVLALVAGLIMLLCRKAKASARYNLLSGALLLFVIGVGISGLIQWQYQTELLSHKPLVINYPDQEVDPIATFRVGEEVVARVWAESRMHTFVAFFNRYTFVIVALWMLILGIKSIRMGMDLWYLRRVCTYRTHVPHLYWRNRMETLAEQLRISIPVQLLESELIKSPSAIGFFKPIVLVPLGLLNSLPTEQVEAILLHELAHIRRNDYLINFVQCLFENVFFFNPGLLWVSRLIRKERENCCDDIAVAAMNSKTHYINALVAFQEFNLNASKYALAFAGQQKMPLLDRVKRIINHHNYKTLSIMEKISLLASVLLISTVTFLSLNKSQAQSIKENHIPSFTNINVSGNGTAGNPQIMFLQDANGKTYSVKRVDKKIQEMYVNGEKLSEDKYSDYEAVIKEIDEQMERDRAQAEEDRKQAERDREQAVKDRQQADRDREQAMRDQEQAKLDREQAEKDRAQAERDREQAGRDKERALRDEAQSKLDREQAVRDRQQAERDREQAGRDRAQAELDRVQAEKDRKQAEEDRKMLLSLVEDMIKDKLVKDKESINSFKLSNDEFLINGVKQSAELHAKYKAKYVKQANYQINYGNNGFRGNGLWFSKGSLKE</sequence>
<evidence type="ECO:0000256" key="1">
    <source>
        <dbReference type="SAM" id="MobiDB-lite"/>
    </source>
</evidence>
<dbReference type="MEROPS" id="M48.010"/>
<dbReference type="InterPro" id="IPR052173">
    <property type="entry name" value="Beta-lactam_resp_regulator"/>
</dbReference>
<dbReference type="AlphaFoldDB" id="F4L538"/>
<keyword evidence="2" id="KW-0472">Membrane</keyword>
<protein>
    <submittedName>
        <fullName evidence="4">Peptidase M56 BlaR1</fullName>
    </submittedName>
</protein>
<dbReference type="OrthoDB" id="15218at2"/>
<keyword evidence="2" id="KW-1133">Transmembrane helix</keyword>
<accession>F4L538</accession>
<feature type="region of interest" description="Disordered" evidence="1">
    <location>
        <begin position="435"/>
        <end position="554"/>
    </location>
</feature>
<feature type="domain" description="Peptidase M56" evidence="3">
    <location>
        <begin position="31"/>
        <end position="319"/>
    </location>
</feature>